<feature type="compositionally biased region" description="Pro residues" evidence="1">
    <location>
        <begin position="1"/>
        <end position="24"/>
    </location>
</feature>
<reference evidence="3 4" key="1">
    <citation type="submission" date="2018-03" db="EMBL/GenBank/DDBJ databases">
        <title>Genomic Encyclopedia of Archaeal and Bacterial Type Strains, Phase II (KMG-II): from individual species to whole genera.</title>
        <authorList>
            <person name="Goeker M."/>
        </authorList>
    </citation>
    <scope>NUCLEOTIDE SEQUENCE [LARGE SCALE GENOMIC DNA]</scope>
    <source>
        <strain evidence="3 4">DSM 100065</strain>
    </source>
</reference>
<keyword evidence="4" id="KW-1185">Reference proteome</keyword>
<keyword evidence="2" id="KW-1133">Transmembrane helix</keyword>
<sequence length="239" mass="25356">MNQPPQFPQQTPPNGPYGGPPPRQFPQSGAPQFGNGPAPSQQPMQPQQPVQPVGGPPAPVAPIKPPDDGRVVVEVNRTMAAVIAIACVAVAIAIVLWLQYDGSLFEFDNGAGRVTRGSILIHILPIVLIVVAVIQLVKLLDKQPKIVFEGGGVQVRDKTNTEGVARIPWSAIGRVYVHETIALDKKGKPRKNQRPSKKWVVEGRDGAQLASIPTSGHKPDPDIGLGQVASIAHGRALVG</sequence>
<evidence type="ECO:0000313" key="4">
    <source>
        <dbReference type="Proteomes" id="UP000237752"/>
    </source>
</evidence>
<organism evidence="3 4">
    <name type="scientific">Antricoccus suffuscus</name>
    <dbReference type="NCBI Taxonomy" id="1629062"/>
    <lineage>
        <taxon>Bacteria</taxon>
        <taxon>Bacillati</taxon>
        <taxon>Actinomycetota</taxon>
        <taxon>Actinomycetes</taxon>
        <taxon>Geodermatophilales</taxon>
        <taxon>Antricoccaceae</taxon>
        <taxon>Antricoccus</taxon>
    </lineage>
</organism>
<proteinExistence type="predicted"/>
<accession>A0A2T0ZFU3</accession>
<feature type="region of interest" description="Disordered" evidence="1">
    <location>
        <begin position="1"/>
        <end position="65"/>
    </location>
</feature>
<dbReference type="RefSeq" id="WP_106350724.1">
    <property type="nucleotide sequence ID" value="NZ_PVUE01000022.1"/>
</dbReference>
<dbReference type="AlphaFoldDB" id="A0A2T0ZFU3"/>
<name>A0A2T0ZFU3_9ACTN</name>
<evidence type="ECO:0000313" key="3">
    <source>
        <dbReference type="EMBL" id="PRZ35197.1"/>
    </source>
</evidence>
<feature type="transmembrane region" description="Helical" evidence="2">
    <location>
        <begin position="79"/>
        <end position="99"/>
    </location>
</feature>
<evidence type="ECO:0000256" key="1">
    <source>
        <dbReference type="SAM" id="MobiDB-lite"/>
    </source>
</evidence>
<feature type="compositionally biased region" description="Pro residues" evidence="1">
    <location>
        <begin position="54"/>
        <end position="64"/>
    </location>
</feature>
<dbReference type="Proteomes" id="UP000237752">
    <property type="component" value="Unassembled WGS sequence"/>
</dbReference>
<evidence type="ECO:0000256" key="2">
    <source>
        <dbReference type="SAM" id="Phobius"/>
    </source>
</evidence>
<comment type="caution">
    <text evidence="3">The sequence shown here is derived from an EMBL/GenBank/DDBJ whole genome shotgun (WGS) entry which is preliminary data.</text>
</comment>
<protein>
    <submittedName>
        <fullName evidence="3">Uncharacterized protein</fullName>
    </submittedName>
</protein>
<keyword evidence="2" id="KW-0812">Transmembrane</keyword>
<dbReference type="EMBL" id="PVUE01000022">
    <property type="protein sequence ID" value="PRZ35197.1"/>
    <property type="molecule type" value="Genomic_DNA"/>
</dbReference>
<feature type="transmembrane region" description="Helical" evidence="2">
    <location>
        <begin position="119"/>
        <end position="137"/>
    </location>
</feature>
<feature type="compositionally biased region" description="Low complexity" evidence="1">
    <location>
        <begin position="36"/>
        <end position="53"/>
    </location>
</feature>
<keyword evidence="2" id="KW-0472">Membrane</keyword>
<gene>
    <name evidence="3" type="ORF">CLV47_12217</name>
</gene>